<dbReference type="OrthoDB" id="3208682at2"/>
<dbReference type="STRING" id="280871.TL10_18410"/>
<dbReference type="PANTHER" id="PTHR46623:SF6">
    <property type="entry name" value="ALPHA_BETA-HYDROLASES SUPERFAMILY PROTEIN"/>
    <property type="match status" value="1"/>
</dbReference>
<evidence type="ECO:0000313" key="2">
    <source>
        <dbReference type="EMBL" id="KIU15496.1"/>
    </source>
</evidence>
<accession>A0A0D1LHI7</accession>
<dbReference type="InterPro" id="IPR002925">
    <property type="entry name" value="Dienelactn_hydro"/>
</dbReference>
<dbReference type="PANTHER" id="PTHR46623">
    <property type="entry name" value="CARBOXYMETHYLENEBUTENOLIDASE-RELATED"/>
    <property type="match status" value="1"/>
</dbReference>
<gene>
    <name evidence="2" type="ORF">TL10_18410</name>
</gene>
<sequence length="235" mass="25037">MPDIVYEDGTGGPVPAYLAVPGNAGPWPGVVVVQDVLGMTADLRRTADRLAENGYLALVPGLYGRGPKIKCMISTIYAAVVGRGGAQQALIAARDHLLADGRCTGKVGLVGFCMGAQFVVHLSPGGLFDVSAPNYGVLPRDLEPLKESCPVVASFGANDRIVARGSAAKLDAALARGDVPRDIKEYPNVGHSFMNDWRLPPAMRKIESAVGLSYFADESEDAWKRMTDFLERHLA</sequence>
<protein>
    <submittedName>
        <fullName evidence="2">Carboxymethylenebutenolidase</fullName>
    </submittedName>
</protein>
<dbReference type="Proteomes" id="UP000032221">
    <property type="component" value="Unassembled WGS sequence"/>
</dbReference>
<keyword evidence="3" id="KW-1185">Reference proteome</keyword>
<name>A0A0D1LHI7_9MYCO</name>
<reference evidence="2 3" key="1">
    <citation type="submission" date="2015-01" db="EMBL/GenBank/DDBJ databases">
        <title>Genome sequence of Mycobacterium llatzerense and Mycobacterium immunogenum recovered from brain abscess.</title>
        <authorList>
            <person name="Greninger A.L."/>
            <person name="Langelier C."/>
            <person name="Cunningham G."/>
            <person name="Chiu C.Y."/>
            <person name="Miller S."/>
        </authorList>
    </citation>
    <scope>NUCLEOTIDE SEQUENCE [LARGE SCALE GENOMIC DNA]</scope>
    <source>
        <strain evidence="2 3">CLUC14</strain>
    </source>
</reference>
<organism evidence="2 3">
    <name type="scientific">Mycolicibacterium llatzerense</name>
    <dbReference type="NCBI Taxonomy" id="280871"/>
    <lineage>
        <taxon>Bacteria</taxon>
        <taxon>Bacillati</taxon>
        <taxon>Actinomycetota</taxon>
        <taxon>Actinomycetes</taxon>
        <taxon>Mycobacteriales</taxon>
        <taxon>Mycobacteriaceae</taxon>
        <taxon>Mycolicibacterium</taxon>
    </lineage>
</organism>
<dbReference type="Pfam" id="PF01738">
    <property type="entry name" value="DLH"/>
    <property type="match status" value="1"/>
</dbReference>
<feature type="domain" description="Dienelactone hydrolase" evidence="1">
    <location>
        <begin position="15"/>
        <end position="233"/>
    </location>
</feature>
<dbReference type="InterPro" id="IPR029058">
    <property type="entry name" value="AB_hydrolase_fold"/>
</dbReference>
<dbReference type="GO" id="GO:0016787">
    <property type="term" value="F:hydrolase activity"/>
    <property type="evidence" value="ECO:0007669"/>
    <property type="project" value="InterPro"/>
</dbReference>
<evidence type="ECO:0000259" key="1">
    <source>
        <dbReference type="Pfam" id="PF01738"/>
    </source>
</evidence>
<dbReference type="InterPro" id="IPR051049">
    <property type="entry name" value="Dienelactone_hydrolase-like"/>
</dbReference>
<dbReference type="EMBL" id="JXST01000026">
    <property type="protein sequence ID" value="KIU15496.1"/>
    <property type="molecule type" value="Genomic_DNA"/>
</dbReference>
<dbReference type="AlphaFoldDB" id="A0A0D1LHI7"/>
<comment type="caution">
    <text evidence="2">The sequence shown here is derived from an EMBL/GenBank/DDBJ whole genome shotgun (WGS) entry which is preliminary data.</text>
</comment>
<evidence type="ECO:0000313" key="3">
    <source>
        <dbReference type="Proteomes" id="UP000032221"/>
    </source>
</evidence>
<dbReference type="RefSeq" id="WP_043986751.1">
    <property type="nucleotide sequence ID" value="NZ_JXST01000026.1"/>
</dbReference>
<dbReference type="PATRIC" id="fig|280871.6.peg.3808"/>
<dbReference type="SUPFAM" id="SSF53474">
    <property type="entry name" value="alpha/beta-Hydrolases"/>
    <property type="match status" value="1"/>
</dbReference>
<dbReference type="Gene3D" id="3.40.50.1820">
    <property type="entry name" value="alpha/beta hydrolase"/>
    <property type="match status" value="1"/>
</dbReference>
<proteinExistence type="predicted"/>